<dbReference type="RefSeq" id="WP_305802162.1">
    <property type="nucleotide sequence ID" value="NZ_CP063982.1"/>
</dbReference>
<sequence length="367" mass="40181">MATPLETYQNQVAELYIVFFGRAPDAEGMSHWVRALSHGAVTMNDLADEFARSSEYREMYGDLSTSTYGDADVSQAIRRFYKNALDREPDAEGREFWLNKLKQGHTFAEIAVGKIETAFVGGDNTHPEDTAIVRNKVEIAKYVALELGASGTHIVGRAFDNVSADPASVRTTEDWLYAQADPQPKILEGTSGPNVLLGGIGNDRLIGAHGADTLSGGLGNDIFVLAAGDSGITLQTADVIMDFSLGTNFLEIHDLVSSNVRVDEYVWIEQDHGLDRALQEDGFELFAKKVADKFSTAFQEAKEHQLVGFPFVYAVADALGSGDTWVVINRGDRASFDAEDSLVILQGVQNSFELSNFHFKLEPDLML</sequence>
<evidence type="ECO:0000259" key="1">
    <source>
        <dbReference type="Pfam" id="PF13946"/>
    </source>
</evidence>
<proteinExistence type="predicted"/>
<protein>
    <submittedName>
        <fullName evidence="2">DUF4214 domain-containing protein</fullName>
    </submittedName>
</protein>
<evidence type="ECO:0000313" key="3">
    <source>
        <dbReference type="Proteomes" id="UP000831607"/>
    </source>
</evidence>
<dbReference type="InterPro" id="IPR018511">
    <property type="entry name" value="Hemolysin-typ_Ca-bd_CS"/>
</dbReference>
<dbReference type="Gene3D" id="2.150.10.10">
    <property type="entry name" value="Serralysin-like metalloprotease, C-terminal"/>
    <property type="match status" value="1"/>
</dbReference>
<dbReference type="InterPro" id="IPR011049">
    <property type="entry name" value="Serralysin-like_metalloprot_C"/>
</dbReference>
<organism evidence="2 3">
    <name type="scientific">Orrella daihaiensis</name>
    <dbReference type="NCBI Taxonomy" id="2782176"/>
    <lineage>
        <taxon>Bacteria</taxon>
        <taxon>Pseudomonadati</taxon>
        <taxon>Pseudomonadota</taxon>
        <taxon>Betaproteobacteria</taxon>
        <taxon>Burkholderiales</taxon>
        <taxon>Alcaligenaceae</taxon>
        <taxon>Orrella</taxon>
    </lineage>
</organism>
<dbReference type="EMBL" id="CP063982">
    <property type="protein sequence ID" value="UOD50389.1"/>
    <property type="molecule type" value="Genomic_DNA"/>
</dbReference>
<feature type="domain" description="DUF4214" evidence="1">
    <location>
        <begin position="66"/>
        <end position="113"/>
    </location>
</feature>
<reference evidence="2 3" key="1">
    <citation type="submission" date="2020-11" db="EMBL/GenBank/DDBJ databases">
        <title>Algicoccus daihaiensis sp.nov., isolated from Daihai Lake in Inner Mongolia.</title>
        <authorList>
            <person name="Kai J."/>
        </authorList>
    </citation>
    <scope>NUCLEOTIDE SEQUENCE [LARGE SCALE GENOMIC DNA]</scope>
    <source>
        <strain evidence="3">f23</strain>
    </source>
</reference>
<dbReference type="InterPro" id="IPR025282">
    <property type="entry name" value="DUF4214"/>
</dbReference>
<dbReference type="Proteomes" id="UP000831607">
    <property type="component" value="Chromosome"/>
</dbReference>
<dbReference type="SUPFAM" id="SSF51120">
    <property type="entry name" value="beta-Roll"/>
    <property type="match status" value="1"/>
</dbReference>
<dbReference type="PROSITE" id="PS00330">
    <property type="entry name" value="HEMOLYSIN_CALCIUM"/>
    <property type="match status" value="1"/>
</dbReference>
<dbReference type="Pfam" id="PF13946">
    <property type="entry name" value="DUF4214"/>
    <property type="match status" value="2"/>
</dbReference>
<accession>A0ABY4AQR0</accession>
<dbReference type="InterPro" id="IPR001343">
    <property type="entry name" value="Hemolysn_Ca-bd"/>
</dbReference>
<name>A0ABY4AQR0_9BURK</name>
<dbReference type="Pfam" id="PF00353">
    <property type="entry name" value="HemolysinCabind"/>
    <property type="match status" value="1"/>
</dbReference>
<evidence type="ECO:0000313" key="2">
    <source>
        <dbReference type="EMBL" id="UOD50389.1"/>
    </source>
</evidence>
<keyword evidence="3" id="KW-1185">Reference proteome</keyword>
<feature type="domain" description="DUF4214" evidence="1">
    <location>
        <begin position="12"/>
        <end position="59"/>
    </location>
</feature>
<dbReference type="PRINTS" id="PR00313">
    <property type="entry name" value="CABNDNGRPT"/>
</dbReference>
<gene>
    <name evidence="2" type="ORF">DHf2319_00080</name>
</gene>